<evidence type="ECO:0000313" key="1">
    <source>
        <dbReference type="EMBL" id="CAG8816822.1"/>
    </source>
</evidence>
<comment type="caution">
    <text evidence="1">The sequence shown here is derived from an EMBL/GenBank/DDBJ whole genome shotgun (WGS) entry which is preliminary data.</text>
</comment>
<dbReference type="Proteomes" id="UP000789901">
    <property type="component" value="Unassembled WGS sequence"/>
</dbReference>
<feature type="non-terminal residue" evidence="1">
    <location>
        <position position="1"/>
    </location>
</feature>
<organism evidence="1 2">
    <name type="scientific">Gigaspora margarita</name>
    <dbReference type="NCBI Taxonomy" id="4874"/>
    <lineage>
        <taxon>Eukaryota</taxon>
        <taxon>Fungi</taxon>
        <taxon>Fungi incertae sedis</taxon>
        <taxon>Mucoromycota</taxon>
        <taxon>Glomeromycotina</taxon>
        <taxon>Glomeromycetes</taxon>
        <taxon>Diversisporales</taxon>
        <taxon>Gigasporaceae</taxon>
        <taxon>Gigaspora</taxon>
    </lineage>
</organism>
<gene>
    <name evidence="1" type="ORF">GMARGA_LOCUS26642</name>
</gene>
<proteinExistence type="predicted"/>
<name>A0ABN7W5L6_GIGMA</name>
<sequence length="223" mass="26200">IELPKEFLYYATLLKVLYIGLESITFKDGGTITKKEIKIKYLRDAYEFTNYGTQMEIYISNKHDNSITKNLQNPNSSINDTNWPEDHKFNDVGFEEQLSLLKEVWIHINTTLDRIFGYGSILKSSNKEHRRYLKLIFELQNCELLNLYKELIKLWVRKAESTFGTFNNDNDQTLQSKDKISSVILYNCEDEIIESSNVTNDIIEFNENLSDSDLEKIKRDLIE</sequence>
<accession>A0ABN7W5L6</accession>
<keyword evidence="2" id="KW-1185">Reference proteome</keyword>
<evidence type="ECO:0000313" key="2">
    <source>
        <dbReference type="Proteomes" id="UP000789901"/>
    </source>
</evidence>
<dbReference type="EMBL" id="CAJVQB010031386">
    <property type="protein sequence ID" value="CAG8816822.1"/>
    <property type="molecule type" value="Genomic_DNA"/>
</dbReference>
<reference evidence="1 2" key="1">
    <citation type="submission" date="2021-06" db="EMBL/GenBank/DDBJ databases">
        <authorList>
            <person name="Kallberg Y."/>
            <person name="Tangrot J."/>
            <person name="Rosling A."/>
        </authorList>
    </citation>
    <scope>NUCLEOTIDE SEQUENCE [LARGE SCALE GENOMIC DNA]</scope>
    <source>
        <strain evidence="1 2">120-4 pot B 10/14</strain>
    </source>
</reference>
<protein>
    <submittedName>
        <fullName evidence="1">24973_t:CDS:1</fullName>
    </submittedName>
</protein>